<dbReference type="GeneID" id="27354292"/>
<feature type="compositionally biased region" description="Polar residues" evidence="1">
    <location>
        <begin position="570"/>
        <end position="583"/>
    </location>
</feature>
<feature type="region of interest" description="Disordered" evidence="1">
    <location>
        <begin position="1"/>
        <end position="188"/>
    </location>
</feature>
<dbReference type="VEuPathDB" id="FungiDB:PV06_02218"/>
<dbReference type="RefSeq" id="XP_016266767.1">
    <property type="nucleotide sequence ID" value="XM_016402870.1"/>
</dbReference>
<feature type="compositionally biased region" description="Basic and acidic residues" evidence="1">
    <location>
        <begin position="452"/>
        <end position="469"/>
    </location>
</feature>
<feature type="region of interest" description="Disordered" evidence="1">
    <location>
        <begin position="259"/>
        <end position="280"/>
    </location>
</feature>
<feature type="region of interest" description="Disordered" evidence="1">
    <location>
        <begin position="799"/>
        <end position="832"/>
    </location>
</feature>
<name>A0A0D2B305_9EURO</name>
<feature type="compositionally biased region" description="Basic and acidic residues" evidence="1">
    <location>
        <begin position="550"/>
        <end position="563"/>
    </location>
</feature>
<proteinExistence type="predicted"/>
<feature type="compositionally biased region" description="Basic and acidic residues" evidence="1">
    <location>
        <begin position="347"/>
        <end position="356"/>
    </location>
</feature>
<sequence>MSRNKENNPLSSTRRHGTAVSLGTHPPSEDFFTDSMIGNESRIPSPSPQKVKPVRARRAAGLGRALQTAKDSGNRAQRTSLAEYTSARLSRIPQPPLLVARRQSQSPHRTNGQSTPPQSRDGPPLTSPAEFSSPPHGLTDVYQRIADEEDLAATERDVDSDEGVEDDGDNTLGSSLMSGPPDDTGDIQQVVSDVSTPVKQTLDHTKQHMAEDQTGSFSAPPTLDFVQNELSDRALAAKLTPHLLNSAKDRERLNRMRHSKVPINFGQGPKQELNDSAGGPRQFDLARIAARGPISFENAPPFKANGVGKAYSDTSVASPQKRAQAFSKASNRAVRREEADDGSDTPDELRDKEKAIAFRRAVRKKEPSQQEGNPWNTDEGPNLAFSRANGHSRPPVELSHANGSGEQAKDRNDTITTTASEPIPDVSLHAEDRPRSAALDKTRTAQQFLSKWRHENAKRQEGESRKLNAEPDSSQVDWAAAAADVPLPSVEKSLTSPDESSTPQGTPPRDRLQSTMQKQRSVERFRVWGDNDFTGISFQVSDSPPIRNQTKPDESQTKTKTELQRLAQGYITTNRLNEMSAKNPSIVRKSSRSFSPEERRQSQPDRAADDRQQDSQNLGEGERIPDTPVVVYRSSSNNSEHSSRSQRPTPESQRSLDHLQRLARAVSTTPRASPPSQKTVGEEPENTTQDDILAAYGDEEDTTTESSFVDKIPESQSNAPKVMATPKIVGAWTDTILPDTVRTQKSILKHPKHLQTPHVNAGAWIETPLPNGGLFPAPSMPETIEEATEELTNGVDAASEQPPIDQEQPIPIKPEMTPDSGNIAEPHPSSERPLVLPQSALTNVLNEAKQKRLVSQDITDTRDDTLNLGDATIQSFEDLLTDAADITADLTSLIKTNAEDEAVKQRQISLLHDNDTDSTAAEMAFIGHLTSRMERLMSNLHEARKGISRLEQRVSTSPSPPPPDKQTLAQSQALIMQDPSQPCVVCGHHGDVQHQQHDHRHRKMVNTHSFLPMTYSTFTIPIPLLFYPRRKDKGQVIPRPTWLGWMTIVLWSWYITECVMAEIYAHPVYAEHYVWPAVPEPEFPFVLPTMIYRWTRMNSFLPIVGRVVVAIWRAIAMMLGLSDGFVDDAVPSLVSAATESATAFANAAGAGEGPDLSMMNDEFI</sequence>
<keyword evidence="3" id="KW-1185">Reference proteome</keyword>
<dbReference type="Proteomes" id="UP000053342">
    <property type="component" value="Unassembled WGS sequence"/>
</dbReference>
<reference evidence="2 3" key="1">
    <citation type="submission" date="2015-01" db="EMBL/GenBank/DDBJ databases">
        <title>The Genome Sequence of Exophiala oligosperma CBS72588.</title>
        <authorList>
            <consortium name="The Broad Institute Genomics Platform"/>
            <person name="Cuomo C."/>
            <person name="de Hoog S."/>
            <person name="Gorbushina A."/>
            <person name="Stielow B."/>
            <person name="Teixiera M."/>
            <person name="Abouelleil A."/>
            <person name="Chapman S.B."/>
            <person name="Priest M."/>
            <person name="Young S.K."/>
            <person name="Wortman J."/>
            <person name="Nusbaum C."/>
            <person name="Birren B."/>
        </authorList>
    </citation>
    <scope>NUCLEOTIDE SEQUENCE [LARGE SCALE GENOMIC DNA]</scope>
    <source>
        <strain evidence="2 3">CBS 72588</strain>
    </source>
</reference>
<protein>
    <submittedName>
        <fullName evidence="2">Uncharacterized protein</fullName>
    </submittedName>
</protein>
<feature type="compositionally biased region" description="Polar residues" evidence="1">
    <location>
        <begin position="102"/>
        <end position="118"/>
    </location>
</feature>
<evidence type="ECO:0000313" key="2">
    <source>
        <dbReference type="EMBL" id="KIW46551.1"/>
    </source>
</evidence>
<dbReference type="AlphaFoldDB" id="A0A0D2B305"/>
<feature type="compositionally biased region" description="Low complexity" evidence="1">
    <location>
        <begin position="800"/>
        <end position="815"/>
    </location>
</feature>
<dbReference type="OrthoDB" id="3439035at2759"/>
<feature type="region of interest" description="Disordered" evidence="1">
    <location>
        <begin position="948"/>
        <end position="969"/>
    </location>
</feature>
<feature type="region of interest" description="Disordered" evidence="1">
    <location>
        <begin position="296"/>
        <end position="688"/>
    </location>
</feature>
<accession>A0A0D2B305</accession>
<gene>
    <name evidence="2" type="ORF">PV06_02218</name>
</gene>
<feature type="compositionally biased region" description="Polar residues" evidence="1">
    <location>
        <begin position="69"/>
        <end position="83"/>
    </location>
</feature>
<feature type="compositionally biased region" description="Polar residues" evidence="1">
    <location>
        <begin position="666"/>
        <end position="679"/>
    </location>
</feature>
<dbReference type="EMBL" id="KN847333">
    <property type="protein sequence ID" value="KIW46551.1"/>
    <property type="molecule type" value="Genomic_DNA"/>
</dbReference>
<feature type="compositionally biased region" description="Basic and acidic residues" evidence="1">
    <location>
        <begin position="595"/>
        <end position="613"/>
    </location>
</feature>
<organism evidence="2 3">
    <name type="scientific">Exophiala oligosperma</name>
    <dbReference type="NCBI Taxonomy" id="215243"/>
    <lineage>
        <taxon>Eukaryota</taxon>
        <taxon>Fungi</taxon>
        <taxon>Dikarya</taxon>
        <taxon>Ascomycota</taxon>
        <taxon>Pezizomycotina</taxon>
        <taxon>Eurotiomycetes</taxon>
        <taxon>Chaetothyriomycetidae</taxon>
        <taxon>Chaetothyriales</taxon>
        <taxon>Herpotrichiellaceae</taxon>
        <taxon>Exophiala</taxon>
    </lineage>
</organism>
<dbReference type="HOGENOM" id="CLU_274404_0_0_1"/>
<evidence type="ECO:0000256" key="1">
    <source>
        <dbReference type="SAM" id="MobiDB-lite"/>
    </source>
</evidence>
<evidence type="ECO:0000313" key="3">
    <source>
        <dbReference type="Proteomes" id="UP000053342"/>
    </source>
</evidence>
<feature type="compositionally biased region" description="Acidic residues" evidence="1">
    <location>
        <begin position="147"/>
        <end position="169"/>
    </location>
</feature>
<feature type="compositionally biased region" description="Basic and acidic residues" evidence="1">
    <location>
        <begin position="428"/>
        <end position="443"/>
    </location>
</feature>
<feature type="compositionally biased region" description="Basic and acidic residues" evidence="1">
    <location>
        <begin position="520"/>
        <end position="529"/>
    </location>
</feature>
<feature type="compositionally biased region" description="Polar residues" evidence="1">
    <location>
        <begin position="534"/>
        <end position="549"/>
    </location>
</feature>
<feature type="compositionally biased region" description="Polar residues" evidence="1">
    <location>
        <begin position="492"/>
        <end position="504"/>
    </location>
</feature>